<dbReference type="STRING" id="1629334.Cva_00996"/>
<keyword evidence="1" id="KW-0808">Transferase</keyword>
<dbReference type="AlphaFoldDB" id="A0A0K8MEN2"/>
<keyword evidence="1" id="KW-0830">Ubiquinone</keyword>
<protein>
    <submittedName>
        <fullName evidence="1">Ubiquinone/menaquinone biosynthesis C-methyltransferase UbiE</fullName>
    </submittedName>
</protein>
<reference evidence="1 2" key="1">
    <citation type="submission" date="2015-03" db="EMBL/GenBank/DDBJ databases">
        <title>Caedibacter varicaedens, whole genome shotgun sequence.</title>
        <authorList>
            <person name="Suzuki H."/>
            <person name="Dapper A.L."/>
            <person name="Gibson A.K."/>
            <person name="Jackson C."/>
            <person name="Lee H."/>
            <person name="Pejaver V.R."/>
            <person name="Doak T."/>
            <person name="Lynch M."/>
        </authorList>
    </citation>
    <scope>NUCLEOTIDE SEQUENCE [LARGE SCALE GENOMIC DNA]</scope>
</reference>
<proteinExistence type="predicted"/>
<gene>
    <name evidence="1" type="primary">ubiE_1</name>
    <name evidence="1" type="ORF">Cva_00996</name>
</gene>
<sequence length="166" mass="19202">MQSVADEKFLNHLTLVEGHLPDNLSFPANSFDAINISMVLHFLPGSKIVKSLRHIFKWLKPEGRVYVTVSTPYQGTLKKFISIYEKRIKESVTWPGVIRDIHQYIPQRSDDLPKFNHVLTPEVLKNAFEKYGFNIVEYGFFSRENIPQDIAYDGREYAGLIARKLC</sequence>
<dbReference type="OrthoDB" id="8592889at2"/>
<accession>A0A0K8MEN2</accession>
<dbReference type="Proteomes" id="UP000036771">
    <property type="component" value="Unassembled WGS sequence"/>
</dbReference>
<evidence type="ECO:0000313" key="1">
    <source>
        <dbReference type="EMBL" id="GAO98344.1"/>
    </source>
</evidence>
<dbReference type="GO" id="GO:0032259">
    <property type="term" value="P:methylation"/>
    <property type="evidence" value="ECO:0007669"/>
    <property type="project" value="UniProtKB-KW"/>
</dbReference>
<dbReference type="EMBL" id="BBVC01000046">
    <property type="protein sequence ID" value="GAO98344.1"/>
    <property type="molecule type" value="Genomic_DNA"/>
</dbReference>
<organism evidence="1 2">
    <name type="scientific">Caedimonas varicaedens</name>
    <dbReference type="NCBI Taxonomy" id="1629334"/>
    <lineage>
        <taxon>Bacteria</taxon>
        <taxon>Pseudomonadati</taxon>
        <taxon>Pseudomonadota</taxon>
        <taxon>Alphaproteobacteria</taxon>
        <taxon>Holosporales</taxon>
        <taxon>Caedimonadaceae</taxon>
        <taxon>Caedimonas</taxon>
    </lineage>
</organism>
<keyword evidence="1" id="KW-0489">Methyltransferase</keyword>
<dbReference type="Gene3D" id="3.40.50.150">
    <property type="entry name" value="Vaccinia Virus protein VP39"/>
    <property type="match status" value="1"/>
</dbReference>
<dbReference type="SUPFAM" id="SSF53335">
    <property type="entry name" value="S-adenosyl-L-methionine-dependent methyltransferases"/>
    <property type="match status" value="1"/>
</dbReference>
<dbReference type="InterPro" id="IPR029063">
    <property type="entry name" value="SAM-dependent_MTases_sf"/>
</dbReference>
<evidence type="ECO:0000313" key="2">
    <source>
        <dbReference type="Proteomes" id="UP000036771"/>
    </source>
</evidence>
<comment type="caution">
    <text evidence="1">The sequence shown here is derived from an EMBL/GenBank/DDBJ whole genome shotgun (WGS) entry which is preliminary data.</text>
</comment>
<dbReference type="GO" id="GO:0008168">
    <property type="term" value="F:methyltransferase activity"/>
    <property type="evidence" value="ECO:0007669"/>
    <property type="project" value="UniProtKB-KW"/>
</dbReference>
<dbReference type="Pfam" id="PF13489">
    <property type="entry name" value="Methyltransf_23"/>
    <property type="match status" value="1"/>
</dbReference>
<keyword evidence="2" id="KW-1185">Reference proteome</keyword>
<name>A0A0K8MEN2_9PROT</name>